<accession>A0A7C8HH82</accession>
<dbReference type="GO" id="GO:0050661">
    <property type="term" value="F:NADP binding"/>
    <property type="evidence" value="ECO:0007669"/>
    <property type="project" value="InterPro"/>
</dbReference>
<dbReference type="PROSITE" id="PS01042">
    <property type="entry name" value="HOMOSER_DHGENASE"/>
    <property type="match status" value="1"/>
</dbReference>
<evidence type="ECO:0000256" key="7">
    <source>
        <dbReference type="ARBA" id="ARBA00022697"/>
    </source>
</evidence>
<evidence type="ECO:0000256" key="6">
    <source>
        <dbReference type="ARBA" id="ARBA00022605"/>
    </source>
</evidence>
<dbReference type="InterPro" id="IPR036291">
    <property type="entry name" value="NAD(P)-bd_dom_sf"/>
</dbReference>
<evidence type="ECO:0000256" key="11">
    <source>
        <dbReference type="ARBA" id="ARBA00048841"/>
    </source>
</evidence>
<evidence type="ECO:0000313" key="19">
    <source>
        <dbReference type="Proteomes" id="UP000483018"/>
    </source>
</evidence>
<comment type="catalytic activity">
    <reaction evidence="11">
        <text>L-homoserine + NADP(+) = L-aspartate 4-semialdehyde + NADPH + H(+)</text>
        <dbReference type="Rhea" id="RHEA:15761"/>
        <dbReference type="ChEBI" id="CHEBI:15378"/>
        <dbReference type="ChEBI" id="CHEBI:57476"/>
        <dbReference type="ChEBI" id="CHEBI:57783"/>
        <dbReference type="ChEBI" id="CHEBI:58349"/>
        <dbReference type="ChEBI" id="CHEBI:537519"/>
        <dbReference type="EC" id="1.1.1.3"/>
    </reaction>
    <physiologicalReaction direction="right-to-left" evidence="11">
        <dbReference type="Rhea" id="RHEA:15763"/>
    </physiologicalReaction>
</comment>
<dbReference type="OrthoDB" id="9808167at2"/>
<dbReference type="EC" id="1.1.1.3" evidence="4 14"/>
<evidence type="ECO:0000256" key="14">
    <source>
        <dbReference type="RuleBase" id="RU000579"/>
    </source>
</evidence>
<feature type="binding site" evidence="13">
    <location>
        <position position="185"/>
    </location>
    <ligand>
        <name>L-homoserine</name>
        <dbReference type="ChEBI" id="CHEBI:57476"/>
    </ligand>
</feature>
<keyword evidence="8 14" id="KW-0560">Oxidoreductase</keyword>
<evidence type="ECO:0000256" key="3">
    <source>
        <dbReference type="ARBA" id="ARBA00006753"/>
    </source>
</evidence>
<organism evidence="18 19">
    <name type="scientific">Defluviitalea raffinosedens</name>
    <dbReference type="NCBI Taxonomy" id="1450156"/>
    <lineage>
        <taxon>Bacteria</taxon>
        <taxon>Bacillati</taxon>
        <taxon>Bacillota</taxon>
        <taxon>Clostridia</taxon>
        <taxon>Lachnospirales</taxon>
        <taxon>Defluviitaleaceae</taxon>
        <taxon>Defluviitalea</taxon>
    </lineage>
</organism>
<comment type="similarity">
    <text evidence="3 15">Belongs to the homoserine dehydrogenase family.</text>
</comment>
<dbReference type="InterPro" id="IPR005106">
    <property type="entry name" value="Asp/hSer_DH_NAD-bd"/>
</dbReference>
<dbReference type="NCBIfam" id="NF004976">
    <property type="entry name" value="PRK06349.1"/>
    <property type="match status" value="1"/>
</dbReference>
<dbReference type="EMBL" id="WSLF01000011">
    <property type="protein sequence ID" value="KAE9632013.1"/>
    <property type="molecule type" value="Genomic_DNA"/>
</dbReference>
<keyword evidence="7 14" id="KW-0791">Threonine biosynthesis</keyword>
<feature type="binding site" evidence="13">
    <location>
        <position position="100"/>
    </location>
    <ligand>
        <name>NADPH</name>
        <dbReference type="ChEBI" id="CHEBI:57783"/>
    </ligand>
</feature>
<evidence type="ECO:0000313" key="18">
    <source>
        <dbReference type="EMBL" id="KAE9632013.1"/>
    </source>
</evidence>
<keyword evidence="13 14" id="KW-0521">NADP</keyword>
<protein>
    <recommendedName>
        <fullName evidence="5 14">Homoserine dehydrogenase</fullName>
        <ecNumber evidence="4 14">1.1.1.3</ecNumber>
    </recommendedName>
</protein>
<dbReference type="AlphaFoldDB" id="A0A7C8HH82"/>
<evidence type="ECO:0000259" key="16">
    <source>
        <dbReference type="Pfam" id="PF00742"/>
    </source>
</evidence>
<evidence type="ECO:0000256" key="1">
    <source>
        <dbReference type="ARBA" id="ARBA00005056"/>
    </source>
</evidence>
<dbReference type="Proteomes" id="UP000483018">
    <property type="component" value="Unassembled WGS sequence"/>
</dbReference>
<evidence type="ECO:0000256" key="5">
    <source>
        <dbReference type="ARBA" id="ARBA00013376"/>
    </source>
</evidence>
<dbReference type="InterPro" id="IPR019811">
    <property type="entry name" value="HDH_CS"/>
</dbReference>
<feature type="active site" description="Proton donor" evidence="12">
    <location>
        <position position="200"/>
    </location>
</feature>
<dbReference type="SUPFAM" id="SSF51735">
    <property type="entry name" value="NAD(P)-binding Rossmann-fold domains"/>
    <property type="match status" value="1"/>
</dbReference>
<comment type="caution">
    <text evidence="18">The sequence shown here is derived from an EMBL/GenBank/DDBJ whole genome shotgun (WGS) entry which is preliminary data.</text>
</comment>
<evidence type="ECO:0000256" key="9">
    <source>
        <dbReference type="ARBA" id="ARBA00023053"/>
    </source>
</evidence>
<keyword evidence="9" id="KW-0915">Sodium</keyword>
<dbReference type="PIRSF" id="PIRSF000098">
    <property type="entry name" value="Homoser_dehydrog"/>
    <property type="match status" value="1"/>
</dbReference>
<dbReference type="FunFam" id="3.30.360.10:FF:000005">
    <property type="entry name" value="Homoserine dehydrogenase"/>
    <property type="match status" value="1"/>
</dbReference>
<dbReference type="Gene3D" id="3.30.360.10">
    <property type="entry name" value="Dihydrodipicolinate Reductase, domain 2"/>
    <property type="match status" value="1"/>
</dbReference>
<name>A0A7C8HH82_9FIRM</name>
<dbReference type="PANTHER" id="PTHR43331:SF1">
    <property type="entry name" value="HOMOSERINE DEHYDROGENASE"/>
    <property type="match status" value="1"/>
</dbReference>
<dbReference type="InterPro" id="IPR016204">
    <property type="entry name" value="HDH"/>
</dbReference>
<dbReference type="Gene3D" id="3.40.50.720">
    <property type="entry name" value="NAD(P)-binding Rossmann-like Domain"/>
    <property type="match status" value="1"/>
</dbReference>
<evidence type="ECO:0000256" key="15">
    <source>
        <dbReference type="RuleBase" id="RU004171"/>
    </source>
</evidence>
<dbReference type="SUPFAM" id="SSF55347">
    <property type="entry name" value="Glyceraldehyde-3-phosphate dehydrogenase-like, C-terminal domain"/>
    <property type="match status" value="1"/>
</dbReference>
<dbReference type="Pfam" id="PF03447">
    <property type="entry name" value="NAD_binding_3"/>
    <property type="match status" value="1"/>
</dbReference>
<keyword evidence="6 14" id="KW-0028">Amino-acid biosynthesis</keyword>
<evidence type="ECO:0000256" key="2">
    <source>
        <dbReference type="ARBA" id="ARBA00005062"/>
    </source>
</evidence>
<sequence length="412" mass="45845">MINIAILGYGTVGSGVVEVIKTNQSSIDKRAGKHINIKHVLDLRKFPGDPVEEILTDNVEDILNDDEVKIIVEVMGGVEPAYTYVKRALLSGKSVVTSNKELVAKHGAELLQIAKEKNINFLFEASVGGGIPIIRPLNQSLTADEIYEITGILNGTTNYILSKMADEGRSFEDVLKEAQDKGYAERDPRADVEGYDACRKIAILSSLAFGMQVDYEDIYTEGITKITKKDMEYAEKLGCSIKLLATSKKIDHRIFARVSPVMIDKEHPLATVNGVFNAIFIKGNVIGDVMFYGKGAGKLPTASAVVADIVDAVKHLNRNIVSFWSTEKMSLMDLKDVTTQYFVKIHYENFEKARKEVENLFGPIDIIQLDKKDQEFAFITPEESEGTLQEKIFTLKEKDDITEVGSLIRIER</sequence>
<evidence type="ECO:0000256" key="13">
    <source>
        <dbReference type="PIRSR" id="PIRSR000098-2"/>
    </source>
</evidence>
<feature type="binding site" evidence="13">
    <location>
        <begin position="7"/>
        <end position="14"/>
    </location>
    <ligand>
        <name>NADP(+)</name>
        <dbReference type="ChEBI" id="CHEBI:58349"/>
    </ligand>
</feature>
<keyword evidence="10 14" id="KW-0486">Methionine biosynthesis</keyword>
<feature type="domain" description="Aspartate/homoserine dehydrogenase NAD-binding" evidence="17">
    <location>
        <begin position="8"/>
        <end position="124"/>
    </location>
</feature>
<dbReference type="PANTHER" id="PTHR43331">
    <property type="entry name" value="HOMOSERINE DEHYDROGENASE"/>
    <property type="match status" value="1"/>
</dbReference>
<evidence type="ECO:0000256" key="10">
    <source>
        <dbReference type="ARBA" id="ARBA00023167"/>
    </source>
</evidence>
<dbReference type="Pfam" id="PF00742">
    <property type="entry name" value="Homoserine_dh"/>
    <property type="match status" value="1"/>
</dbReference>
<reference evidence="18 19" key="1">
    <citation type="submission" date="2019-12" db="EMBL/GenBank/DDBJ databases">
        <title>Defluviitalea raffinosedens, isolated from a biogas fermenter, genome sequencing and characterization.</title>
        <authorList>
            <person name="Rettenmaier R."/>
            <person name="Schneider M."/>
            <person name="Neuhaus K."/>
            <person name="Liebl W."/>
            <person name="Zverlov V."/>
        </authorList>
    </citation>
    <scope>NUCLEOTIDE SEQUENCE [LARGE SCALE GENOMIC DNA]</scope>
    <source>
        <strain evidence="18 19">249c-K6</strain>
    </source>
</reference>
<dbReference type="Gene3D" id="3.30.70.260">
    <property type="match status" value="1"/>
</dbReference>
<evidence type="ECO:0000256" key="12">
    <source>
        <dbReference type="PIRSR" id="PIRSR000098-1"/>
    </source>
</evidence>
<dbReference type="InterPro" id="IPR001342">
    <property type="entry name" value="HDH_cat"/>
</dbReference>
<evidence type="ECO:0000256" key="4">
    <source>
        <dbReference type="ARBA" id="ARBA00013213"/>
    </source>
</evidence>
<proteinExistence type="inferred from homology"/>
<feature type="domain" description="Homoserine dehydrogenase catalytic" evidence="16">
    <location>
        <begin position="132"/>
        <end position="310"/>
    </location>
</feature>
<evidence type="ECO:0000259" key="17">
    <source>
        <dbReference type="Pfam" id="PF03447"/>
    </source>
</evidence>
<dbReference type="UniPathway" id="UPA00051">
    <property type="reaction ID" value="UER00465"/>
</dbReference>
<keyword evidence="19" id="KW-1185">Reference proteome</keyword>
<evidence type="ECO:0000256" key="8">
    <source>
        <dbReference type="ARBA" id="ARBA00023002"/>
    </source>
</evidence>
<comment type="pathway">
    <text evidence="1 14">Amino-acid biosynthesis; L-threonine biosynthesis; L-threonine from L-aspartate: step 3/5.</text>
</comment>
<dbReference type="GO" id="GO:0004412">
    <property type="term" value="F:homoserine dehydrogenase activity"/>
    <property type="evidence" value="ECO:0007669"/>
    <property type="project" value="UniProtKB-EC"/>
</dbReference>
<dbReference type="UniPathway" id="UPA00050">
    <property type="reaction ID" value="UER00063"/>
</dbReference>
<comment type="pathway">
    <text evidence="2 14">Amino-acid biosynthesis; L-methionine biosynthesis via de novo pathway; L-homoserine from L-aspartate: step 3/3.</text>
</comment>
<dbReference type="GO" id="GO:0009086">
    <property type="term" value="P:methionine biosynthetic process"/>
    <property type="evidence" value="ECO:0007669"/>
    <property type="project" value="UniProtKB-KW"/>
</dbReference>
<dbReference type="GO" id="GO:0009088">
    <property type="term" value="P:threonine biosynthetic process"/>
    <property type="evidence" value="ECO:0007669"/>
    <property type="project" value="UniProtKB-UniPathway"/>
</dbReference>
<gene>
    <name evidence="18" type="ORF">GND95_10880</name>
</gene>
<dbReference type="RefSeq" id="WP_158741190.1">
    <property type="nucleotide sequence ID" value="NZ_JAFBEP010000016.1"/>
</dbReference>